<gene>
    <name evidence="1" type="ORF">WN55_10521</name>
</gene>
<proteinExistence type="predicted"/>
<evidence type="ECO:0000313" key="1">
    <source>
        <dbReference type="EMBL" id="KZC06610.1"/>
    </source>
</evidence>
<organism evidence="1 2">
    <name type="scientific">Dufourea novaeangliae</name>
    <name type="common">Sweat bee</name>
    <dbReference type="NCBI Taxonomy" id="178035"/>
    <lineage>
        <taxon>Eukaryota</taxon>
        <taxon>Metazoa</taxon>
        <taxon>Ecdysozoa</taxon>
        <taxon>Arthropoda</taxon>
        <taxon>Hexapoda</taxon>
        <taxon>Insecta</taxon>
        <taxon>Pterygota</taxon>
        <taxon>Neoptera</taxon>
        <taxon>Endopterygota</taxon>
        <taxon>Hymenoptera</taxon>
        <taxon>Apocrita</taxon>
        <taxon>Aculeata</taxon>
        <taxon>Apoidea</taxon>
        <taxon>Anthophila</taxon>
        <taxon>Halictidae</taxon>
        <taxon>Rophitinae</taxon>
        <taxon>Dufourea</taxon>
    </lineage>
</organism>
<name>A0A154P641_DUFNO</name>
<reference evidence="1 2" key="1">
    <citation type="submission" date="2015-07" db="EMBL/GenBank/DDBJ databases">
        <title>The genome of Dufourea novaeangliae.</title>
        <authorList>
            <person name="Pan H."/>
            <person name="Kapheim K."/>
        </authorList>
    </citation>
    <scope>NUCLEOTIDE SEQUENCE [LARGE SCALE GENOMIC DNA]</scope>
    <source>
        <strain evidence="1">0120121106</strain>
        <tissue evidence="1">Whole body</tissue>
    </source>
</reference>
<protein>
    <submittedName>
        <fullName evidence="1">Uncharacterized protein</fullName>
    </submittedName>
</protein>
<dbReference type="Proteomes" id="UP000076502">
    <property type="component" value="Unassembled WGS sequence"/>
</dbReference>
<dbReference type="AlphaFoldDB" id="A0A154P641"/>
<evidence type="ECO:0000313" key="2">
    <source>
        <dbReference type="Proteomes" id="UP000076502"/>
    </source>
</evidence>
<sequence>MCPLDASTSTSTKWNFDDFPHLRQIVFLYRMSVKQTGDLVGIDKRTIRSFEIDLSSKDYERVQVWLNFRKAPTPDGPDLEICYQGHALEPVGQIHISLGVAYNAYPFTSKTGKHKQTRRSLVSHSSQCVDCIWFESLSNPEFSHWWSLPDFVGVVGANKAPELSKLVQRRCVLSRRKEISKLIEISE</sequence>
<keyword evidence="2" id="KW-1185">Reference proteome</keyword>
<accession>A0A154P641</accession>
<dbReference type="EMBL" id="KQ434809">
    <property type="protein sequence ID" value="KZC06610.1"/>
    <property type="molecule type" value="Genomic_DNA"/>
</dbReference>